<keyword evidence="2" id="KW-1185">Reference proteome</keyword>
<proteinExistence type="predicted"/>
<name>A0ABW4VHN1_9BACT</name>
<sequence length="294" mass="32885">MDSFSKVLSVFAFCIVFISNNASSQQSLKLSGLIIDRDTEMSIPYTNVGIKNKFVGTVSDSSGFFSIELSSLADSDTIEVSRIGYEKLKIPVQNMVLSDSEPQIISIKQNLIDMSEFVVSADYVEGKKSFGSLVLRSRFGFAFNPIKSNARANLGRELAIEIDPKGKMMKLNEVNFVLQSNQIGHIICRVNIYGEDVKLEGRPGEKILEKMYEVKERGNGAYSVMFESENLIISEKFWVSLEFVDFRGDNDLGIITLPVKFPLGKYLSRESSLGEWNSVMGKPSIKVDVEMLDF</sequence>
<dbReference type="Pfam" id="PF13715">
    <property type="entry name" value="CarbopepD_reg_2"/>
    <property type="match status" value="1"/>
</dbReference>
<dbReference type="SUPFAM" id="SSF49464">
    <property type="entry name" value="Carboxypeptidase regulatory domain-like"/>
    <property type="match status" value="1"/>
</dbReference>
<accession>A0ABW4VHN1</accession>
<reference evidence="2" key="1">
    <citation type="journal article" date="2019" name="Int. J. Syst. Evol. Microbiol.">
        <title>The Global Catalogue of Microorganisms (GCM) 10K type strain sequencing project: providing services to taxonomists for standard genome sequencing and annotation.</title>
        <authorList>
            <consortium name="The Broad Institute Genomics Platform"/>
            <consortium name="The Broad Institute Genome Sequencing Center for Infectious Disease"/>
            <person name="Wu L."/>
            <person name="Ma J."/>
        </authorList>
    </citation>
    <scope>NUCLEOTIDE SEQUENCE [LARGE SCALE GENOMIC DNA]</scope>
    <source>
        <strain evidence="2">CGMCC 1.15180</strain>
    </source>
</reference>
<protein>
    <submittedName>
        <fullName evidence="1">Carboxypeptidase-like regulatory domain-containing protein</fullName>
    </submittedName>
</protein>
<dbReference type="Proteomes" id="UP001597361">
    <property type="component" value="Unassembled WGS sequence"/>
</dbReference>
<dbReference type="EMBL" id="JBHUHR010000015">
    <property type="protein sequence ID" value="MFD2034174.1"/>
    <property type="molecule type" value="Genomic_DNA"/>
</dbReference>
<evidence type="ECO:0000313" key="1">
    <source>
        <dbReference type="EMBL" id="MFD2034174.1"/>
    </source>
</evidence>
<evidence type="ECO:0000313" key="2">
    <source>
        <dbReference type="Proteomes" id="UP001597361"/>
    </source>
</evidence>
<organism evidence="1 2">
    <name type="scientific">Belliella marina</name>
    <dbReference type="NCBI Taxonomy" id="1644146"/>
    <lineage>
        <taxon>Bacteria</taxon>
        <taxon>Pseudomonadati</taxon>
        <taxon>Bacteroidota</taxon>
        <taxon>Cytophagia</taxon>
        <taxon>Cytophagales</taxon>
        <taxon>Cyclobacteriaceae</taxon>
        <taxon>Belliella</taxon>
    </lineage>
</organism>
<dbReference type="RefSeq" id="WP_376884093.1">
    <property type="nucleotide sequence ID" value="NZ_JBHUHR010000015.1"/>
</dbReference>
<gene>
    <name evidence="1" type="ORF">ACFSKL_05190</name>
</gene>
<dbReference type="InterPro" id="IPR008969">
    <property type="entry name" value="CarboxyPept-like_regulatory"/>
</dbReference>
<comment type="caution">
    <text evidence="1">The sequence shown here is derived from an EMBL/GenBank/DDBJ whole genome shotgun (WGS) entry which is preliminary data.</text>
</comment>